<dbReference type="PROSITE" id="PS50930">
    <property type="entry name" value="HTH_LYTTR"/>
    <property type="match status" value="1"/>
</dbReference>
<reference evidence="6 7" key="1">
    <citation type="submission" date="2015-09" db="EMBL/GenBank/DDBJ databases">
        <authorList>
            <consortium name="Pathogen Informatics"/>
        </authorList>
    </citation>
    <scope>NUCLEOTIDE SEQUENCE [LARGE SCALE GENOMIC DNA]</scope>
    <source>
        <strain evidence="6 7">2789STDY5608835</strain>
    </source>
</reference>
<dbReference type="Proteomes" id="UP000095395">
    <property type="component" value="Unassembled WGS sequence"/>
</dbReference>
<dbReference type="GO" id="GO:0000156">
    <property type="term" value="F:phosphorelay response regulator activity"/>
    <property type="evidence" value="ECO:0007669"/>
    <property type="project" value="InterPro"/>
</dbReference>
<dbReference type="Gene3D" id="2.40.50.1020">
    <property type="entry name" value="LytTr DNA-binding domain"/>
    <property type="match status" value="1"/>
</dbReference>
<dbReference type="PROSITE" id="PS50110">
    <property type="entry name" value="RESPONSE_REGULATORY"/>
    <property type="match status" value="1"/>
</dbReference>
<dbReference type="RefSeq" id="WP_055302958.1">
    <property type="nucleotide sequence ID" value="NZ_CYYR01000026.1"/>
</dbReference>
<keyword evidence="3" id="KW-0597">Phosphoprotein</keyword>
<evidence type="ECO:0000259" key="5">
    <source>
        <dbReference type="PROSITE" id="PS50930"/>
    </source>
</evidence>
<sequence>MIKIAFCDDDMEVLHQMNELLDRYRVERNEDITYAAFQSPFELLTEIEKGIRLDILFLDVVMPGQNGMDVAKEIRQYDTNMKIIFLTSSPEFAVESYSVGAYFYQLKPIWEESFFRLMDAVLAECEKKKKNSLILRSKDGITRIDLQQLEYCEVLGRKLLFHLGNGAVLESAGSLDDLAGQLMQYSNFFRPHRSFLVNMEYIQNISSRSIKMVNDAEIPIPHGKCSEIKNTYMEYAFNGEQAVL</sequence>
<comment type="function">
    <text evidence="2">May play the central regulatory role in sporulation. It may be an element of the effector pathway responsible for the activation of sporulation genes in response to nutritional stress. Spo0A may act in concert with spo0H (a sigma factor) to control the expression of some genes that are critical to the sporulation process.</text>
</comment>
<dbReference type="AlphaFoldDB" id="A0A174ERG5"/>
<proteinExistence type="predicted"/>
<dbReference type="SMART" id="SM00448">
    <property type="entry name" value="REC"/>
    <property type="match status" value="1"/>
</dbReference>
<evidence type="ECO:0000256" key="2">
    <source>
        <dbReference type="ARBA" id="ARBA00024867"/>
    </source>
</evidence>
<dbReference type="GO" id="GO:0003677">
    <property type="term" value="F:DNA binding"/>
    <property type="evidence" value="ECO:0007669"/>
    <property type="project" value="InterPro"/>
</dbReference>
<accession>A0A174ERG5</accession>
<dbReference type="InterPro" id="IPR007492">
    <property type="entry name" value="LytTR_DNA-bd_dom"/>
</dbReference>
<dbReference type="InterPro" id="IPR011006">
    <property type="entry name" value="CheY-like_superfamily"/>
</dbReference>
<gene>
    <name evidence="6" type="primary">agrA_1</name>
    <name evidence="6" type="ORF">ERS852392_03008</name>
</gene>
<evidence type="ECO:0000313" key="6">
    <source>
        <dbReference type="EMBL" id="CUO38625.1"/>
    </source>
</evidence>
<dbReference type="EMBL" id="CYYR01000026">
    <property type="protein sequence ID" value="CUO38625.1"/>
    <property type="molecule type" value="Genomic_DNA"/>
</dbReference>
<dbReference type="SUPFAM" id="SSF52172">
    <property type="entry name" value="CheY-like"/>
    <property type="match status" value="1"/>
</dbReference>
<feature type="modified residue" description="4-aspartylphosphate" evidence="3">
    <location>
        <position position="59"/>
    </location>
</feature>
<dbReference type="InterPro" id="IPR046947">
    <property type="entry name" value="LytR-like"/>
</dbReference>
<dbReference type="Pfam" id="PF00072">
    <property type="entry name" value="Response_reg"/>
    <property type="match status" value="1"/>
</dbReference>
<evidence type="ECO:0000256" key="3">
    <source>
        <dbReference type="PROSITE-ProRule" id="PRU00169"/>
    </source>
</evidence>
<evidence type="ECO:0000313" key="7">
    <source>
        <dbReference type="Proteomes" id="UP000095395"/>
    </source>
</evidence>
<feature type="domain" description="HTH LytTR-type" evidence="5">
    <location>
        <begin position="133"/>
        <end position="205"/>
    </location>
</feature>
<name>A0A174ERG5_9FIRM</name>
<dbReference type="Pfam" id="PF04397">
    <property type="entry name" value="LytTR"/>
    <property type="match status" value="1"/>
</dbReference>
<dbReference type="Gene3D" id="3.40.50.2300">
    <property type="match status" value="1"/>
</dbReference>
<dbReference type="PANTHER" id="PTHR37299:SF1">
    <property type="entry name" value="STAGE 0 SPORULATION PROTEIN A HOMOLOG"/>
    <property type="match status" value="1"/>
</dbReference>
<dbReference type="PANTHER" id="PTHR37299">
    <property type="entry name" value="TRANSCRIPTIONAL REGULATOR-RELATED"/>
    <property type="match status" value="1"/>
</dbReference>
<organism evidence="6 7">
    <name type="scientific">Roseburia inulinivorans</name>
    <dbReference type="NCBI Taxonomy" id="360807"/>
    <lineage>
        <taxon>Bacteria</taxon>
        <taxon>Bacillati</taxon>
        <taxon>Bacillota</taxon>
        <taxon>Clostridia</taxon>
        <taxon>Lachnospirales</taxon>
        <taxon>Lachnospiraceae</taxon>
        <taxon>Roseburia</taxon>
    </lineage>
</organism>
<dbReference type="SMART" id="SM00850">
    <property type="entry name" value="LytTR"/>
    <property type="match status" value="1"/>
</dbReference>
<evidence type="ECO:0000256" key="1">
    <source>
        <dbReference type="ARBA" id="ARBA00018672"/>
    </source>
</evidence>
<evidence type="ECO:0000259" key="4">
    <source>
        <dbReference type="PROSITE" id="PS50110"/>
    </source>
</evidence>
<dbReference type="InterPro" id="IPR001789">
    <property type="entry name" value="Sig_transdc_resp-reg_receiver"/>
</dbReference>
<protein>
    <recommendedName>
        <fullName evidence="1">Stage 0 sporulation protein A homolog</fullName>
    </recommendedName>
</protein>
<feature type="domain" description="Response regulatory" evidence="4">
    <location>
        <begin position="3"/>
        <end position="122"/>
    </location>
</feature>